<evidence type="ECO:0000313" key="3">
    <source>
        <dbReference type="Proteomes" id="UP000657918"/>
    </source>
</evidence>
<sequence length="127" mass="13878">MAQATTRTDEVALSCRCSLCNYSNTSTPDEDIMYDSLRHDPVSESERRNGPGPYKKPHQVGPYGNGMRDFFSVSACGVLESFPVGCTARFLKVGKYTERVGAGAPVFLVVALEYPVAEECSKGQQED</sequence>
<dbReference type="OrthoDB" id="9421954at2759"/>
<evidence type="ECO:0000313" key="2">
    <source>
        <dbReference type="EMBL" id="KAF9677364.1"/>
    </source>
</evidence>
<dbReference type="GO" id="GO:0046982">
    <property type="term" value="F:protein heterodimerization activity"/>
    <property type="evidence" value="ECO:0007669"/>
    <property type="project" value="InterPro"/>
</dbReference>
<accession>A0A835JXR3</accession>
<comment type="caution">
    <text evidence="2">The sequence shown here is derived from an EMBL/GenBank/DDBJ whole genome shotgun (WGS) entry which is preliminary data.</text>
</comment>
<protein>
    <submittedName>
        <fullName evidence="2">Uncharacterized protein</fullName>
    </submittedName>
</protein>
<dbReference type="GO" id="GO:0030527">
    <property type="term" value="F:structural constituent of chromatin"/>
    <property type="evidence" value="ECO:0007669"/>
    <property type="project" value="InterPro"/>
</dbReference>
<gene>
    <name evidence="2" type="ORF">SADUNF_Sadunf08G0100000</name>
</gene>
<keyword evidence="3" id="KW-1185">Reference proteome</keyword>
<evidence type="ECO:0000256" key="1">
    <source>
        <dbReference type="SAM" id="MobiDB-lite"/>
    </source>
</evidence>
<name>A0A835JXR3_9ROSI</name>
<dbReference type="InterPro" id="IPR002119">
    <property type="entry name" value="Histone_H2A"/>
</dbReference>
<dbReference type="PRINTS" id="PR00620">
    <property type="entry name" value="HISTONEH2A"/>
</dbReference>
<feature type="region of interest" description="Disordered" evidence="1">
    <location>
        <begin position="31"/>
        <end position="61"/>
    </location>
</feature>
<dbReference type="InterPro" id="IPR009072">
    <property type="entry name" value="Histone-fold"/>
</dbReference>
<dbReference type="GO" id="GO:0003677">
    <property type="term" value="F:DNA binding"/>
    <property type="evidence" value="ECO:0007669"/>
    <property type="project" value="InterPro"/>
</dbReference>
<dbReference type="Gene3D" id="1.10.20.10">
    <property type="entry name" value="Histone, subunit A"/>
    <property type="match status" value="1"/>
</dbReference>
<reference evidence="2 3" key="1">
    <citation type="submission" date="2020-10" db="EMBL/GenBank/DDBJ databases">
        <title>Plant Genome Project.</title>
        <authorList>
            <person name="Zhang R.-G."/>
        </authorList>
    </citation>
    <scope>NUCLEOTIDE SEQUENCE [LARGE SCALE GENOMIC DNA]</scope>
    <source>
        <strain evidence="2">FAFU-HL-1</strain>
        <tissue evidence="2">Leaf</tissue>
    </source>
</reference>
<organism evidence="2 3">
    <name type="scientific">Salix dunnii</name>
    <dbReference type="NCBI Taxonomy" id="1413687"/>
    <lineage>
        <taxon>Eukaryota</taxon>
        <taxon>Viridiplantae</taxon>
        <taxon>Streptophyta</taxon>
        <taxon>Embryophyta</taxon>
        <taxon>Tracheophyta</taxon>
        <taxon>Spermatophyta</taxon>
        <taxon>Magnoliopsida</taxon>
        <taxon>eudicotyledons</taxon>
        <taxon>Gunneridae</taxon>
        <taxon>Pentapetalae</taxon>
        <taxon>rosids</taxon>
        <taxon>fabids</taxon>
        <taxon>Malpighiales</taxon>
        <taxon>Salicaceae</taxon>
        <taxon>Saliceae</taxon>
        <taxon>Salix</taxon>
    </lineage>
</organism>
<dbReference type="EMBL" id="JADGMS010000008">
    <property type="protein sequence ID" value="KAF9677364.1"/>
    <property type="molecule type" value="Genomic_DNA"/>
</dbReference>
<dbReference type="Proteomes" id="UP000657918">
    <property type="component" value="Chromosome 8"/>
</dbReference>
<proteinExistence type="predicted"/>
<feature type="compositionally biased region" description="Basic and acidic residues" evidence="1">
    <location>
        <begin position="36"/>
        <end position="49"/>
    </location>
</feature>
<dbReference type="SUPFAM" id="SSF47113">
    <property type="entry name" value="Histone-fold"/>
    <property type="match status" value="1"/>
</dbReference>
<dbReference type="AlphaFoldDB" id="A0A835JXR3"/>
<dbReference type="GO" id="GO:0000786">
    <property type="term" value="C:nucleosome"/>
    <property type="evidence" value="ECO:0007669"/>
    <property type="project" value="InterPro"/>
</dbReference>